<feature type="coiled-coil region" evidence="2">
    <location>
        <begin position="258"/>
        <end position="285"/>
    </location>
</feature>
<dbReference type="InterPro" id="IPR036265">
    <property type="entry name" value="HIT-like_sf"/>
</dbReference>
<dbReference type="Pfam" id="PF04677">
    <property type="entry name" value="CwfJ_C_1"/>
    <property type="match status" value="1"/>
</dbReference>
<accession>A0ABC8KC47</accession>
<evidence type="ECO:0000259" key="4">
    <source>
        <dbReference type="Pfam" id="PF04676"/>
    </source>
</evidence>
<evidence type="ECO:0000256" key="1">
    <source>
        <dbReference type="ARBA" id="ARBA00006795"/>
    </source>
</evidence>
<keyword evidence="7" id="KW-1185">Reference proteome</keyword>
<dbReference type="EMBL" id="CAKOAT010179488">
    <property type="protein sequence ID" value="CAH8353229.1"/>
    <property type="molecule type" value="Genomic_DNA"/>
</dbReference>
<dbReference type="PANTHER" id="PTHR12072">
    <property type="entry name" value="CWF19, CELL CYCLE CONTROL PROTEIN"/>
    <property type="match status" value="1"/>
</dbReference>
<evidence type="ECO:0000259" key="5">
    <source>
        <dbReference type="Pfam" id="PF04677"/>
    </source>
</evidence>
<evidence type="ECO:0000256" key="3">
    <source>
        <dbReference type="SAM" id="MobiDB-lite"/>
    </source>
</evidence>
<feature type="compositionally biased region" description="Basic and acidic residues" evidence="3">
    <location>
        <begin position="359"/>
        <end position="369"/>
    </location>
</feature>
<reference evidence="6 7" key="1">
    <citation type="submission" date="2022-03" db="EMBL/GenBank/DDBJ databases">
        <authorList>
            <person name="Macdonald S."/>
            <person name="Ahmed S."/>
            <person name="Newling K."/>
        </authorList>
    </citation>
    <scope>NUCLEOTIDE SEQUENCE [LARGE SCALE GENOMIC DNA]</scope>
</reference>
<dbReference type="Pfam" id="PF04676">
    <property type="entry name" value="CwfJ_C_2"/>
    <property type="match status" value="1"/>
</dbReference>
<feature type="region of interest" description="Disordered" evidence="3">
    <location>
        <begin position="331"/>
        <end position="369"/>
    </location>
</feature>
<evidence type="ECO:0000313" key="6">
    <source>
        <dbReference type="EMBL" id="CAH8353229.1"/>
    </source>
</evidence>
<dbReference type="PANTHER" id="PTHR12072:SF5">
    <property type="entry name" value="CWF19-LIKE PROTEIN 2"/>
    <property type="match status" value="1"/>
</dbReference>
<gene>
    <name evidence="6" type="ORF">ERUC_LOCUS18984</name>
</gene>
<feature type="compositionally biased region" description="Basic and acidic residues" evidence="3">
    <location>
        <begin position="61"/>
        <end position="71"/>
    </location>
</feature>
<evidence type="ECO:0008006" key="8">
    <source>
        <dbReference type="Google" id="ProtNLM"/>
    </source>
</evidence>
<protein>
    <recommendedName>
        <fullName evidence="8">CWF19-like protein 2</fullName>
    </recommendedName>
</protein>
<dbReference type="SUPFAM" id="SSF54197">
    <property type="entry name" value="HIT-like"/>
    <property type="match status" value="1"/>
</dbReference>
<feature type="compositionally biased region" description="Basic and acidic residues" evidence="3">
    <location>
        <begin position="151"/>
        <end position="168"/>
    </location>
</feature>
<feature type="region of interest" description="Disordered" evidence="3">
    <location>
        <begin position="48"/>
        <end position="80"/>
    </location>
</feature>
<feature type="domain" description="Cwf19-like protein C-terminal" evidence="4">
    <location>
        <begin position="500"/>
        <end position="598"/>
    </location>
</feature>
<dbReference type="InterPro" id="IPR006768">
    <property type="entry name" value="Cwf19-like_C_dom-1"/>
</dbReference>
<comment type="caution">
    <text evidence="6">The sequence shown here is derived from an EMBL/GenBank/DDBJ whole genome shotgun (WGS) entry which is preliminary data.</text>
</comment>
<feature type="domain" description="Cwf19-like C-terminal" evidence="5">
    <location>
        <begin position="367"/>
        <end position="491"/>
    </location>
</feature>
<evidence type="ECO:0000256" key="2">
    <source>
        <dbReference type="SAM" id="Coils"/>
    </source>
</evidence>
<dbReference type="InterPro" id="IPR006767">
    <property type="entry name" value="Cwf19-like_C_dom-2"/>
</dbReference>
<sequence>MEGDIVRKNTGLDWMLPPTRKADALDVLEESRDEEVVKVVNPRELNPYLKENGTGYPEEEAEKRNGKDDHLLPTSSVVGDGGASWRMKALKRAKEQAARQGQKLDEVVGERFGSLCNLVESVASQRAAPSRAHLSAINNRRRRGQNEDNDNEKKPSERVFSDKGNGREYLKGEDSLHHHCVLRAHKTDPLLSWGKRKGQSHYSNLLISEAAAHFNKQKNESMEIVEETRGGDHMEQKTSLPSGTLPNMESLGVNQLAAKALQLRLKGKLEQAQKVTEEAERLKAKQALGDDSSKEQHYIRAARYPTIKDTSGRRKNEDDNTDMHLAKSIMHNKQYKTSNHAADDEYDYGDAPRKKSRKQRESNLPEKEHRVMTQQQRCLFCFENPKRPKHLVVSIANFTYLMLPQHQPPLVPGHCCILPMQHEAASTSVDDNVWDEIRNFKKCLIMMFAKQGKDVVFLETVIGLSQQRHHCLIDCIPVPQEIAKEGPLYFKKAIDEAESEWSQHDAKKLIDTSVKGLRNSIPKNFPYFHVECGLDKGFAHVIDDEQQFNSNLGLNVIRGMLELPEQDMYRRRRRHESLERQKKAVVSFAREWEHFDWTKQLS</sequence>
<dbReference type="AlphaFoldDB" id="A0ABC8KC47"/>
<proteinExistence type="inferred from homology"/>
<dbReference type="InterPro" id="IPR040194">
    <property type="entry name" value="Cwf19-like"/>
</dbReference>
<dbReference type="Proteomes" id="UP001642260">
    <property type="component" value="Unassembled WGS sequence"/>
</dbReference>
<evidence type="ECO:0000313" key="7">
    <source>
        <dbReference type="Proteomes" id="UP001642260"/>
    </source>
</evidence>
<name>A0ABC8KC47_ERUVS</name>
<feature type="region of interest" description="Disordered" evidence="3">
    <location>
        <begin position="127"/>
        <end position="168"/>
    </location>
</feature>
<organism evidence="6 7">
    <name type="scientific">Eruca vesicaria subsp. sativa</name>
    <name type="common">Garden rocket</name>
    <name type="synonym">Eruca sativa</name>
    <dbReference type="NCBI Taxonomy" id="29727"/>
    <lineage>
        <taxon>Eukaryota</taxon>
        <taxon>Viridiplantae</taxon>
        <taxon>Streptophyta</taxon>
        <taxon>Embryophyta</taxon>
        <taxon>Tracheophyta</taxon>
        <taxon>Spermatophyta</taxon>
        <taxon>Magnoliopsida</taxon>
        <taxon>eudicotyledons</taxon>
        <taxon>Gunneridae</taxon>
        <taxon>Pentapetalae</taxon>
        <taxon>rosids</taxon>
        <taxon>malvids</taxon>
        <taxon>Brassicales</taxon>
        <taxon>Brassicaceae</taxon>
        <taxon>Brassiceae</taxon>
        <taxon>Eruca</taxon>
    </lineage>
</organism>
<keyword evidence="2" id="KW-0175">Coiled coil</keyword>
<comment type="similarity">
    <text evidence="1">Belongs to the CWF19 family.</text>
</comment>